<comment type="caution">
    <text evidence="1">The sequence shown here is derived from an EMBL/GenBank/DDBJ whole genome shotgun (WGS) entry which is preliminary data.</text>
</comment>
<proteinExistence type="predicted"/>
<dbReference type="Proteomes" id="UP001141619">
    <property type="component" value="Unassembled WGS sequence"/>
</dbReference>
<dbReference type="EMBL" id="JANWOI010000004">
    <property type="protein sequence ID" value="MDA5194469.1"/>
    <property type="molecule type" value="Genomic_DNA"/>
</dbReference>
<dbReference type="GO" id="GO:0005829">
    <property type="term" value="C:cytosol"/>
    <property type="evidence" value="ECO:0007669"/>
    <property type="project" value="TreeGrafter"/>
</dbReference>
<dbReference type="PIRSF" id="PIRSF037834">
    <property type="entry name" value="PA_CoA_Oase3"/>
    <property type="match status" value="1"/>
</dbReference>
<evidence type="ECO:0000313" key="2">
    <source>
        <dbReference type="Proteomes" id="UP001141619"/>
    </source>
</evidence>
<dbReference type="InterPro" id="IPR011882">
    <property type="entry name" value="PaaC"/>
</dbReference>
<dbReference type="GO" id="GO:0010124">
    <property type="term" value="P:phenylacetate catabolic process"/>
    <property type="evidence" value="ECO:0007669"/>
    <property type="project" value="InterPro"/>
</dbReference>
<name>A0A9X3U003_9PROT</name>
<protein>
    <submittedName>
        <fullName evidence="1">Phenylacetate-CoA oxygenase subunit PaaC</fullName>
        <ecNumber evidence="1">1.14.13.149</ecNumber>
    </submittedName>
</protein>
<dbReference type="InterPro" id="IPR007814">
    <property type="entry name" value="PaaA_PaaC"/>
</dbReference>
<gene>
    <name evidence="1" type="primary">paaC</name>
    <name evidence="1" type="ORF">NYP16_10950</name>
</gene>
<reference evidence="1" key="1">
    <citation type="submission" date="2022-08" db="EMBL/GenBank/DDBJ databases">
        <authorList>
            <person name="Vandamme P."/>
            <person name="Hettiarachchi A."/>
            <person name="Peeters C."/>
            <person name="Cnockaert M."/>
            <person name="Carlier A."/>
        </authorList>
    </citation>
    <scope>NUCLEOTIDE SEQUENCE</scope>
    <source>
        <strain evidence="1">LMG 31809</strain>
    </source>
</reference>
<keyword evidence="1" id="KW-0560">Oxidoreductase</keyword>
<sequence>MAQLSAADTEALIAYSTRIGDDALILSHRLAEMCAHAPELEEDIALTNIALDLIGQTRVLYSYAAELENKGRDEDKIAFLREERDYRNLLLLEQPNEDFAHVIARQFLFSAMSLPFFEALASSTDDTLRGVAEKAVKEVRYHLSHAAQWVIRLGDGTAESHARMQAAIDALWMYTGEMFVMDDIDRRLLALGIGVDLDSLRPAFNDAVGNVLDDATLTRPADGWMASGGRSGRHTEYMGFILTELQYMQRTYPDMTW</sequence>
<accession>A0A9X3U003</accession>
<evidence type="ECO:0000313" key="1">
    <source>
        <dbReference type="EMBL" id="MDA5194469.1"/>
    </source>
</evidence>
<dbReference type="NCBIfam" id="TIGR02158">
    <property type="entry name" value="PA_CoA_Oxy3"/>
    <property type="match status" value="1"/>
</dbReference>
<dbReference type="SUPFAM" id="SSF47240">
    <property type="entry name" value="Ferritin-like"/>
    <property type="match status" value="1"/>
</dbReference>
<dbReference type="FunFam" id="1.20.1260.10:FF:000012">
    <property type="entry name" value="1,2-phenylacetyl-CoA epoxidase, subunit C"/>
    <property type="match status" value="1"/>
</dbReference>
<organism evidence="1 2">
    <name type="scientific">Govanella unica</name>
    <dbReference type="NCBI Taxonomy" id="2975056"/>
    <lineage>
        <taxon>Bacteria</taxon>
        <taxon>Pseudomonadati</taxon>
        <taxon>Pseudomonadota</taxon>
        <taxon>Alphaproteobacteria</taxon>
        <taxon>Emcibacterales</taxon>
        <taxon>Govanellaceae</taxon>
        <taxon>Govanella</taxon>
    </lineage>
</organism>
<dbReference type="PANTHER" id="PTHR30458:SF0">
    <property type="entry name" value="1,2-PHENYLACETYL-COA EPOXIDASE, SUBUNIT C"/>
    <property type="match status" value="1"/>
</dbReference>
<dbReference type="InterPro" id="IPR012347">
    <property type="entry name" value="Ferritin-like"/>
</dbReference>
<dbReference type="GO" id="GO:0097266">
    <property type="term" value="F:phenylacetyl-CoA 1,2-epoxidase activity"/>
    <property type="evidence" value="ECO:0007669"/>
    <property type="project" value="UniProtKB-EC"/>
</dbReference>
<dbReference type="InterPro" id="IPR009078">
    <property type="entry name" value="Ferritin-like_SF"/>
</dbReference>
<dbReference type="Gene3D" id="1.20.1260.10">
    <property type="match status" value="1"/>
</dbReference>
<dbReference type="PANTHER" id="PTHR30458">
    <property type="entry name" value="PHENYLACETIC ACID DEGRADATION PROTEIN PAA"/>
    <property type="match status" value="1"/>
</dbReference>
<dbReference type="Pfam" id="PF05138">
    <property type="entry name" value="PaaA_PaaC"/>
    <property type="match status" value="1"/>
</dbReference>
<dbReference type="EC" id="1.14.13.149" evidence="1"/>
<dbReference type="InterPro" id="IPR052703">
    <property type="entry name" value="Aromatic_CoA_ox/epox"/>
</dbReference>
<dbReference type="AlphaFoldDB" id="A0A9X3U003"/>
<reference evidence="1" key="2">
    <citation type="journal article" date="2023" name="Syst. Appl. Microbiol.">
        <title>Govania unica gen. nov., sp. nov., a rare biosphere bacterium that represents a novel family in the class Alphaproteobacteria.</title>
        <authorList>
            <person name="Vandamme P."/>
            <person name="Peeters C."/>
            <person name="Hettiarachchi A."/>
            <person name="Cnockaert M."/>
            <person name="Carlier A."/>
        </authorList>
    </citation>
    <scope>NUCLEOTIDE SEQUENCE</scope>
    <source>
        <strain evidence="1">LMG 31809</strain>
    </source>
</reference>
<keyword evidence="2" id="KW-1185">Reference proteome</keyword>
<dbReference type="RefSeq" id="WP_274944174.1">
    <property type="nucleotide sequence ID" value="NZ_JANWOI010000004.1"/>
</dbReference>